<dbReference type="SMART" id="SM00110">
    <property type="entry name" value="C1Q"/>
    <property type="match status" value="1"/>
</dbReference>
<keyword evidence="2" id="KW-0964">Secreted</keyword>
<feature type="domain" description="C1q" evidence="6">
    <location>
        <begin position="163"/>
        <end position="308"/>
    </location>
</feature>
<proteinExistence type="predicted"/>
<evidence type="ECO:0000259" key="6">
    <source>
        <dbReference type="PROSITE" id="PS50871"/>
    </source>
</evidence>
<dbReference type="InterPro" id="IPR008983">
    <property type="entry name" value="Tumour_necrosis_fac-like_dom"/>
</dbReference>
<feature type="signal peptide" evidence="5">
    <location>
        <begin position="1"/>
        <end position="26"/>
    </location>
</feature>
<keyword evidence="3 5" id="KW-0732">Signal</keyword>
<evidence type="ECO:0000313" key="7">
    <source>
        <dbReference type="EMBL" id="KAK4011246.1"/>
    </source>
</evidence>
<dbReference type="SUPFAM" id="SSF49842">
    <property type="entry name" value="TNF-like"/>
    <property type="match status" value="1"/>
</dbReference>
<dbReference type="EMBL" id="JAOYFB010000003">
    <property type="protein sequence ID" value="KAK4011246.1"/>
    <property type="molecule type" value="Genomic_DNA"/>
</dbReference>
<reference evidence="7 8" key="1">
    <citation type="journal article" date="2023" name="Nucleic Acids Res.">
        <title>The hologenome of Daphnia magna reveals possible DNA methylation and microbiome-mediated evolution of the host genome.</title>
        <authorList>
            <person name="Chaturvedi A."/>
            <person name="Li X."/>
            <person name="Dhandapani V."/>
            <person name="Marshall H."/>
            <person name="Kissane S."/>
            <person name="Cuenca-Cambronero M."/>
            <person name="Asole G."/>
            <person name="Calvet F."/>
            <person name="Ruiz-Romero M."/>
            <person name="Marangio P."/>
            <person name="Guigo R."/>
            <person name="Rago D."/>
            <person name="Mirbahai L."/>
            <person name="Eastwood N."/>
            <person name="Colbourne J.K."/>
            <person name="Zhou J."/>
            <person name="Mallon E."/>
            <person name="Orsini L."/>
        </authorList>
    </citation>
    <scope>NUCLEOTIDE SEQUENCE [LARGE SCALE GENOMIC DNA]</scope>
    <source>
        <strain evidence="7">LRV0_1</strain>
    </source>
</reference>
<dbReference type="Pfam" id="PF00386">
    <property type="entry name" value="C1q"/>
    <property type="match status" value="1"/>
</dbReference>
<dbReference type="PANTHER" id="PTHR22923">
    <property type="entry name" value="CEREBELLIN-RELATED"/>
    <property type="match status" value="1"/>
</dbReference>
<dbReference type="Gene3D" id="2.60.120.40">
    <property type="match status" value="1"/>
</dbReference>
<evidence type="ECO:0000256" key="5">
    <source>
        <dbReference type="SAM" id="SignalP"/>
    </source>
</evidence>
<organism evidence="7 8">
    <name type="scientific">Daphnia magna</name>
    <dbReference type="NCBI Taxonomy" id="35525"/>
    <lineage>
        <taxon>Eukaryota</taxon>
        <taxon>Metazoa</taxon>
        <taxon>Ecdysozoa</taxon>
        <taxon>Arthropoda</taxon>
        <taxon>Crustacea</taxon>
        <taxon>Branchiopoda</taxon>
        <taxon>Diplostraca</taxon>
        <taxon>Cladocera</taxon>
        <taxon>Anomopoda</taxon>
        <taxon>Daphniidae</taxon>
        <taxon>Daphnia</taxon>
    </lineage>
</organism>
<dbReference type="PROSITE" id="PS50871">
    <property type="entry name" value="C1Q"/>
    <property type="match status" value="1"/>
</dbReference>
<feature type="chain" id="PRO_5047167037" description="C1q domain-containing protein" evidence="5">
    <location>
        <begin position="27"/>
        <end position="313"/>
    </location>
</feature>
<evidence type="ECO:0000256" key="2">
    <source>
        <dbReference type="ARBA" id="ARBA00022525"/>
    </source>
</evidence>
<feature type="coiled-coil region" evidence="4">
    <location>
        <begin position="47"/>
        <end position="91"/>
    </location>
</feature>
<accession>A0ABQ9ZEA5</accession>
<name>A0ABQ9ZEA5_9CRUS</name>
<sequence length="313" mass="35060">MARFIKMHVFIGCLVLLASCCCSINASNVEEQLLQLQDSFNEMRGSLAEKSSRMDALELQVAQLTSQVIQLERVENQNKILMEEIAQLNEMRKTRVLNGISNQPSTNAISQMPTSCEDLSEIGHTLNGLYSVMGMKSVESVYCDFSNATNDSGFQTWIGHVDVKSTPTYFFVRRSDYFEELGTPILFDIEELNVGAAYDKNSGIFTAPVTGKYFFTVSGLGYFPGSIVSSRYHIQVGLYKNDEAMAFALADEVEVGFQYETFSLQLTLELTKGDQISVRIQGLSPYVSLRAGMFTQFNGFLLEEDITQFLHML</sequence>
<dbReference type="PROSITE" id="PS51257">
    <property type="entry name" value="PROKAR_LIPOPROTEIN"/>
    <property type="match status" value="1"/>
</dbReference>
<comment type="caution">
    <text evidence="7">The sequence shown here is derived from an EMBL/GenBank/DDBJ whole genome shotgun (WGS) entry which is preliminary data.</text>
</comment>
<dbReference type="InterPro" id="IPR050822">
    <property type="entry name" value="Cerebellin_Synaptic_Org"/>
</dbReference>
<evidence type="ECO:0000256" key="1">
    <source>
        <dbReference type="ARBA" id="ARBA00004613"/>
    </source>
</evidence>
<gene>
    <name evidence="7" type="ORF">OUZ56_020359</name>
</gene>
<comment type="subcellular location">
    <subcellularLocation>
        <location evidence="1">Secreted</location>
    </subcellularLocation>
</comment>
<dbReference type="PANTHER" id="PTHR22923:SF62">
    <property type="entry name" value="CVP18"/>
    <property type="match status" value="1"/>
</dbReference>
<dbReference type="Proteomes" id="UP001234178">
    <property type="component" value="Unassembled WGS sequence"/>
</dbReference>
<evidence type="ECO:0000256" key="3">
    <source>
        <dbReference type="ARBA" id="ARBA00022729"/>
    </source>
</evidence>
<keyword evidence="8" id="KW-1185">Reference proteome</keyword>
<evidence type="ECO:0000256" key="4">
    <source>
        <dbReference type="SAM" id="Coils"/>
    </source>
</evidence>
<evidence type="ECO:0000313" key="8">
    <source>
        <dbReference type="Proteomes" id="UP001234178"/>
    </source>
</evidence>
<dbReference type="InterPro" id="IPR001073">
    <property type="entry name" value="C1q_dom"/>
</dbReference>
<protein>
    <recommendedName>
        <fullName evidence="6">C1q domain-containing protein</fullName>
    </recommendedName>
</protein>
<keyword evidence="4" id="KW-0175">Coiled coil</keyword>